<dbReference type="Proteomes" id="UP001186974">
    <property type="component" value="Unassembled WGS sequence"/>
</dbReference>
<evidence type="ECO:0000313" key="1">
    <source>
        <dbReference type="EMBL" id="KAK3062994.1"/>
    </source>
</evidence>
<reference evidence="1" key="1">
    <citation type="submission" date="2024-09" db="EMBL/GenBank/DDBJ databases">
        <title>Black Yeasts Isolated from many extreme environments.</title>
        <authorList>
            <person name="Coleine C."/>
            <person name="Stajich J.E."/>
            <person name="Selbmann L."/>
        </authorList>
    </citation>
    <scope>NUCLEOTIDE SEQUENCE</scope>
    <source>
        <strain evidence="1">CCFEE 5737</strain>
    </source>
</reference>
<feature type="non-terminal residue" evidence="1">
    <location>
        <position position="1"/>
    </location>
</feature>
<protein>
    <submittedName>
        <fullName evidence="1">Uncharacterized protein</fullName>
    </submittedName>
</protein>
<keyword evidence="2" id="KW-1185">Reference proteome</keyword>
<evidence type="ECO:0000313" key="2">
    <source>
        <dbReference type="Proteomes" id="UP001186974"/>
    </source>
</evidence>
<name>A0ACC3D789_9PEZI</name>
<organism evidence="1 2">
    <name type="scientific">Coniosporium uncinatum</name>
    <dbReference type="NCBI Taxonomy" id="93489"/>
    <lineage>
        <taxon>Eukaryota</taxon>
        <taxon>Fungi</taxon>
        <taxon>Dikarya</taxon>
        <taxon>Ascomycota</taxon>
        <taxon>Pezizomycotina</taxon>
        <taxon>Dothideomycetes</taxon>
        <taxon>Dothideomycetes incertae sedis</taxon>
        <taxon>Coniosporium</taxon>
    </lineage>
</organism>
<dbReference type="EMBL" id="JAWDJW010007038">
    <property type="protein sequence ID" value="KAK3062994.1"/>
    <property type="molecule type" value="Genomic_DNA"/>
</dbReference>
<proteinExistence type="predicted"/>
<sequence length="157" mass="17308">IKPWTQRPSFPAPLKAPLRPKAVTSTSASDSRPLGSPHSNRANPFDSVADDSLTNRILKLVKDLGNTVLAKRAAADLHAIKVKKPPAFQSTEVLHQVMKILQSHHFRLQMRRFVIDLFDKSVMRRIVLEEEEEEADDDSSSEEGIEIGNGGGGGDDD</sequence>
<accession>A0ACC3D789</accession>
<comment type="caution">
    <text evidence="1">The sequence shown here is derived from an EMBL/GenBank/DDBJ whole genome shotgun (WGS) entry which is preliminary data.</text>
</comment>
<gene>
    <name evidence="1" type="ORF">LTS18_002963</name>
</gene>